<feature type="domain" description="IRS-type PTB" evidence="2">
    <location>
        <begin position="50"/>
        <end position="157"/>
    </location>
</feature>
<dbReference type="GO" id="GO:0005104">
    <property type="term" value="F:fibroblast growth factor receptor binding"/>
    <property type="evidence" value="ECO:0007669"/>
    <property type="project" value="TreeGrafter"/>
</dbReference>
<reference evidence="3 4" key="1">
    <citation type="submission" date="2014-11" db="EMBL/GenBank/DDBJ databases">
        <title>Genetic blueprint of the zoonotic pathogen Toxocara canis.</title>
        <authorList>
            <person name="Zhu X.-Q."/>
            <person name="Korhonen P.K."/>
            <person name="Cai H."/>
            <person name="Young N.D."/>
            <person name="Nejsum P."/>
            <person name="von Samson-Himmelstjerna G."/>
            <person name="Boag P.R."/>
            <person name="Tan P."/>
            <person name="Li Q."/>
            <person name="Min J."/>
            <person name="Yang Y."/>
            <person name="Wang X."/>
            <person name="Fang X."/>
            <person name="Hall R.S."/>
            <person name="Hofmann A."/>
            <person name="Sternberg P.W."/>
            <person name="Jex A.R."/>
            <person name="Gasser R.B."/>
        </authorList>
    </citation>
    <scope>NUCLEOTIDE SEQUENCE [LARGE SCALE GENOMIC DNA]</scope>
    <source>
        <strain evidence="3">PN_DK_2014</strain>
    </source>
</reference>
<evidence type="ECO:0000313" key="4">
    <source>
        <dbReference type="Proteomes" id="UP000031036"/>
    </source>
</evidence>
<dbReference type="SMART" id="SM00310">
    <property type="entry name" value="PTBI"/>
    <property type="match status" value="1"/>
</dbReference>
<dbReference type="EMBL" id="JPKZ01001202">
    <property type="protein sequence ID" value="KHN83274.1"/>
    <property type="molecule type" value="Genomic_DNA"/>
</dbReference>
<dbReference type="InterPro" id="IPR002404">
    <property type="entry name" value="IRS_PTB"/>
</dbReference>
<dbReference type="Gene3D" id="2.30.29.30">
    <property type="entry name" value="Pleckstrin-homology domain (PH domain)/Phosphotyrosine-binding domain (PTB)"/>
    <property type="match status" value="2"/>
</dbReference>
<dbReference type="SUPFAM" id="SSF50729">
    <property type="entry name" value="PH domain-like"/>
    <property type="match status" value="2"/>
</dbReference>
<feature type="compositionally biased region" description="Polar residues" evidence="1">
    <location>
        <begin position="388"/>
        <end position="406"/>
    </location>
</feature>
<organism evidence="3 4">
    <name type="scientific">Toxocara canis</name>
    <name type="common">Canine roundworm</name>
    <dbReference type="NCBI Taxonomy" id="6265"/>
    <lineage>
        <taxon>Eukaryota</taxon>
        <taxon>Metazoa</taxon>
        <taxon>Ecdysozoa</taxon>
        <taxon>Nematoda</taxon>
        <taxon>Chromadorea</taxon>
        <taxon>Rhabditida</taxon>
        <taxon>Spirurina</taxon>
        <taxon>Ascaridomorpha</taxon>
        <taxon>Ascaridoidea</taxon>
        <taxon>Toxocaridae</taxon>
        <taxon>Toxocara</taxon>
    </lineage>
</organism>
<dbReference type="GO" id="GO:0008543">
    <property type="term" value="P:fibroblast growth factor receptor signaling pathway"/>
    <property type="evidence" value="ECO:0007669"/>
    <property type="project" value="TreeGrafter"/>
</dbReference>
<proteinExistence type="predicted"/>
<dbReference type="InterPro" id="IPR011993">
    <property type="entry name" value="PH-like_dom_sf"/>
</dbReference>
<dbReference type="STRING" id="6265.A0A0B2VPM1"/>
<dbReference type="PANTHER" id="PTHR21258">
    <property type="entry name" value="DOCKING PROTEIN RELATED"/>
    <property type="match status" value="1"/>
</dbReference>
<dbReference type="Proteomes" id="UP000031036">
    <property type="component" value="Unassembled WGS sequence"/>
</dbReference>
<comment type="caution">
    <text evidence="3">The sequence shown here is derived from an EMBL/GenBank/DDBJ whole genome shotgun (WGS) entry which is preliminary data.</text>
</comment>
<protein>
    <submittedName>
        <fullName evidence="3">Fibroblast growth factor receptor substrate 3</fullName>
    </submittedName>
</protein>
<dbReference type="OrthoDB" id="6279276at2759"/>
<dbReference type="InterPro" id="IPR050996">
    <property type="entry name" value="Docking_Protein_DOK"/>
</dbReference>
<dbReference type="GO" id="GO:0005737">
    <property type="term" value="C:cytoplasm"/>
    <property type="evidence" value="ECO:0007669"/>
    <property type="project" value="TreeGrafter"/>
</dbReference>
<dbReference type="OMA" id="DNANMGI"/>
<dbReference type="PROSITE" id="PS51064">
    <property type="entry name" value="IRS_PTB"/>
    <property type="match status" value="1"/>
</dbReference>
<dbReference type="SMART" id="SM01244">
    <property type="entry name" value="IRS"/>
    <property type="match status" value="1"/>
</dbReference>
<sequence>MGNCVSQTGHKEFLKSLPATANDAFTPEDPESFRVFVKKRSKFIPGTLKVTENEIVFSRSRNDALSWPLHYLRRYGFTSAGIFFFESGRRSRNDALSWPLHYLRRYGFTSAGIFFFESGRRCTSGEGLHTFQSHQAEAIFQLVQSRIQDNASMGLAARDIRAPSVTGSIRSTHSSISGYTSLGARIHPIQRYSSEGTNSLADYLQPSYSNCQRPPNRFFYHRQAMQQMPKRPRSLATPGHASVWALSQPSYHPHQYCDAHRNFVGDIVSEHVIQRQPSHLISLNHSYVNINTQRRVPSYSLHSLASAGSISAPITRVEPKIGMPNIATNVWGPLNRSISENNSPAGDRFFYERYVNIKEMATAPIVSLEREVTPPQLDYASVNVGVTDDSSSLPTRGGSLSSRSEATSVNVSSNVNYAKIDLERTHAVEVTANATEKENPHRRHYNGCVS</sequence>
<evidence type="ECO:0000313" key="3">
    <source>
        <dbReference type="EMBL" id="KHN83274.1"/>
    </source>
</evidence>
<dbReference type="PANTHER" id="PTHR21258:SF62">
    <property type="entry name" value="INSULIN RECEPTOR SUBSTRATE 1"/>
    <property type="match status" value="1"/>
</dbReference>
<gene>
    <name evidence="3" type="primary">FRS3</name>
    <name evidence="3" type="ORF">Tcan_13505</name>
</gene>
<name>A0A0B2VPM1_TOXCA</name>
<dbReference type="AlphaFoldDB" id="A0A0B2VPM1"/>
<accession>A0A0B2VPM1</accession>
<keyword evidence="3" id="KW-0675">Receptor</keyword>
<keyword evidence="4" id="KW-1185">Reference proteome</keyword>
<dbReference type="Pfam" id="PF02174">
    <property type="entry name" value="IRS"/>
    <property type="match status" value="2"/>
</dbReference>
<dbReference type="GO" id="GO:0005068">
    <property type="term" value="F:transmembrane receptor protein tyrosine kinase adaptor activity"/>
    <property type="evidence" value="ECO:0007669"/>
    <property type="project" value="TreeGrafter"/>
</dbReference>
<evidence type="ECO:0000256" key="1">
    <source>
        <dbReference type="SAM" id="MobiDB-lite"/>
    </source>
</evidence>
<evidence type="ECO:0000259" key="2">
    <source>
        <dbReference type="PROSITE" id="PS51064"/>
    </source>
</evidence>
<feature type="region of interest" description="Disordered" evidence="1">
    <location>
        <begin position="386"/>
        <end position="406"/>
    </location>
</feature>